<evidence type="ECO:0000313" key="1">
    <source>
        <dbReference type="EMBL" id="CAG8615955.1"/>
    </source>
</evidence>
<gene>
    <name evidence="1" type="ORF">SPELUC_LOCUS7682</name>
</gene>
<keyword evidence="2" id="KW-1185">Reference proteome</keyword>
<reference evidence="1" key="1">
    <citation type="submission" date="2021-06" db="EMBL/GenBank/DDBJ databases">
        <authorList>
            <person name="Kallberg Y."/>
            <person name="Tangrot J."/>
            <person name="Rosling A."/>
        </authorList>
    </citation>
    <scope>NUCLEOTIDE SEQUENCE</scope>
    <source>
        <strain evidence="1">28 12/20/2015</strain>
    </source>
</reference>
<organism evidence="1 2">
    <name type="scientific">Cetraspora pellucida</name>
    <dbReference type="NCBI Taxonomy" id="1433469"/>
    <lineage>
        <taxon>Eukaryota</taxon>
        <taxon>Fungi</taxon>
        <taxon>Fungi incertae sedis</taxon>
        <taxon>Mucoromycota</taxon>
        <taxon>Glomeromycotina</taxon>
        <taxon>Glomeromycetes</taxon>
        <taxon>Diversisporales</taxon>
        <taxon>Gigasporaceae</taxon>
        <taxon>Cetraspora</taxon>
    </lineage>
</organism>
<evidence type="ECO:0000313" key="2">
    <source>
        <dbReference type="Proteomes" id="UP000789366"/>
    </source>
</evidence>
<dbReference type="EMBL" id="CAJVPW010010480">
    <property type="protein sequence ID" value="CAG8615955.1"/>
    <property type="molecule type" value="Genomic_DNA"/>
</dbReference>
<name>A0ACA9MV10_9GLOM</name>
<protein>
    <submittedName>
        <fullName evidence="1">13805_t:CDS:1</fullName>
    </submittedName>
</protein>
<accession>A0ACA9MV10</accession>
<comment type="caution">
    <text evidence="1">The sequence shown here is derived from an EMBL/GenBank/DDBJ whole genome shotgun (WGS) entry which is preliminary data.</text>
</comment>
<dbReference type="Proteomes" id="UP000789366">
    <property type="component" value="Unassembled WGS sequence"/>
</dbReference>
<proteinExistence type="predicted"/>
<sequence>MESRLHKIKEKLDLSDKNQFMVDNVVEALKMIKLKYYPGEKDLLVLYHEFEIKLKNGDKVTKTSKLITDGIFGSTETYTAMAKTVGLPAAIATEMIARGEIHDKGVLAPTLPNIYKPILENLDYEGIKIEESIIEKGMRENLKWSGSGIWN</sequence>